<feature type="compositionally biased region" description="Basic and acidic residues" evidence="1">
    <location>
        <begin position="38"/>
        <end position="48"/>
    </location>
</feature>
<evidence type="ECO:0000313" key="2">
    <source>
        <dbReference type="EMBL" id="EEA05556.1"/>
    </source>
</evidence>
<dbReference type="VEuPathDB" id="CryptoDB:CMU_025630"/>
<feature type="compositionally biased region" description="Basic and acidic residues" evidence="1">
    <location>
        <begin position="102"/>
        <end position="121"/>
    </location>
</feature>
<evidence type="ECO:0000256" key="1">
    <source>
        <dbReference type="SAM" id="MobiDB-lite"/>
    </source>
</evidence>
<proteinExistence type="predicted"/>
<keyword evidence="3" id="KW-1185">Reference proteome</keyword>
<gene>
    <name evidence="2" type="ORF">CMU_025630</name>
</gene>
<name>B6AB04_CRYMR</name>
<dbReference type="Proteomes" id="UP000001460">
    <property type="component" value="Unassembled WGS sequence"/>
</dbReference>
<dbReference type="OMA" id="MASTCIR"/>
<sequence>MPPRFRGQTIQLRALQRLAYESGENNDNVLPSQSLGLDRPDSQFKEYQSRNLKGKYSDEERRRKEDAVDMSRRRGGDEEGRKHKTNVNMDEFITNTNWRSNTGEHSEKTSNQSDFKKEDEISRIPWRSSGIKTNEVSTNWRDAQLSGTNINNTTFGSFKFRKETKSEFIDDRPDYLRNRFKKAASLDVAKSNDITSNSSLQRNKDTMETMLKNPNKNVMLEQTQSTSRMQTKPQSKSINITSKVKEMSKYEKLESILEKWNINNPEVIDSFEKSIWRCILGYEPKQAATPSQFYSKGTFPIPSNESVEAMIAKWNEILDPNDFEKLLLCVKYCHVLVMASTCIRDYSDLKLLIETLKPSIDYLVERCSSVEDETILLYILIETQRAAEAIGFPKLDNCTSLLEALWLALYQTKLVDEVIFNKWLYDANLFTEQSKVGRKNALFELTAFYDWLNYHEEDIVPEDEEDYDEEYWEGY</sequence>
<feature type="compositionally biased region" description="Polar residues" evidence="1">
    <location>
        <begin position="24"/>
        <end position="35"/>
    </location>
</feature>
<dbReference type="GeneID" id="6995001"/>
<dbReference type="RefSeq" id="XP_002139905.1">
    <property type="nucleotide sequence ID" value="XM_002139869.1"/>
</dbReference>
<accession>B6AB04</accession>
<dbReference type="EMBL" id="DS989727">
    <property type="protein sequence ID" value="EEA05556.1"/>
    <property type="molecule type" value="Genomic_DNA"/>
</dbReference>
<dbReference type="OrthoDB" id="343209at2759"/>
<feature type="compositionally biased region" description="Basic and acidic residues" evidence="1">
    <location>
        <begin position="55"/>
        <end position="81"/>
    </location>
</feature>
<organism evidence="2 3">
    <name type="scientific">Cryptosporidium muris (strain RN66)</name>
    <dbReference type="NCBI Taxonomy" id="441375"/>
    <lineage>
        <taxon>Eukaryota</taxon>
        <taxon>Sar</taxon>
        <taxon>Alveolata</taxon>
        <taxon>Apicomplexa</taxon>
        <taxon>Conoidasida</taxon>
        <taxon>Coccidia</taxon>
        <taxon>Eucoccidiorida</taxon>
        <taxon>Eimeriorina</taxon>
        <taxon>Cryptosporidiidae</taxon>
        <taxon>Cryptosporidium</taxon>
    </lineage>
</organism>
<dbReference type="Gene3D" id="1.25.40.180">
    <property type="match status" value="1"/>
</dbReference>
<protein>
    <submittedName>
        <fullName evidence="2">Uncharacterized protein</fullName>
    </submittedName>
</protein>
<evidence type="ECO:0000313" key="3">
    <source>
        <dbReference type="Proteomes" id="UP000001460"/>
    </source>
</evidence>
<dbReference type="AlphaFoldDB" id="B6AB04"/>
<dbReference type="STRING" id="441375.B6AB04"/>
<reference evidence="2" key="1">
    <citation type="submission" date="2008-06" db="EMBL/GenBank/DDBJ databases">
        <authorList>
            <person name="Lorenzi H."/>
            <person name="Inman J."/>
            <person name="Miller J."/>
            <person name="Schobel S."/>
            <person name="Amedeo P."/>
            <person name="Caler E.V."/>
            <person name="da Silva J."/>
        </authorList>
    </citation>
    <scope>NUCLEOTIDE SEQUENCE [LARGE SCALE GENOMIC DNA]</scope>
    <source>
        <strain evidence="2">RN66</strain>
    </source>
</reference>
<feature type="region of interest" description="Disordered" evidence="1">
    <location>
        <begin position="24"/>
        <end position="121"/>
    </location>
</feature>